<dbReference type="PROSITE" id="PS50043">
    <property type="entry name" value="HTH_LUXR_2"/>
    <property type="match status" value="1"/>
</dbReference>
<evidence type="ECO:0000259" key="3">
    <source>
        <dbReference type="PROSITE" id="PS50043"/>
    </source>
</evidence>
<dbReference type="SUPFAM" id="SSF58087">
    <property type="entry name" value="Variant surface glycoprotein (N-terminal domain)"/>
    <property type="match status" value="1"/>
</dbReference>
<comment type="caution">
    <text evidence="4">The sequence shown here is derived from an EMBL/GenBank/DDBJ whole genome shotgun (WGS) entry which is preliminary data.</text>
</comment>
<dbReference type="InterPro" id="IPR036388">
    <property type="entry name" value="WH-like_DNA-bd_sf"/>
</dbReference>
<protein>
    <submittedName>
        <fullName evidence="4">LuxR family transcriptional regulator</fullName>
    </submittedName>
</protein>
<dbReference type="PANTHER" id="PTHR16305:SF35">
    <property type="entry name" value="TRANSCRIPTIONAL ACTIVATOR DOMAIN"/>
    <property type="match status" value="1"/>
</dbReference>
<feature type="domain" description="HTH luxR-type" evidence="3">
    <location>
        <begin position="840"/>
        <end position="905"/>
    </location>
</feature>
<dbReference type="SMART" id="SM00421">
    <property type="entry name" value="HTH_LUXR"/>
    <property type="match status" value="1"/>
</dbReference>
<dbReference type="PROSITE" id="PS00622">
    <property type="entry name" value="HTH_LUXR_1"/>
    <property type="match status" value="1"/>
</dbReference>
<proteinExistence type="predicted"/>
<name>A0ABP7LWP0_9ACTN</name>
<dbReference type="EMBL" id="BAAAZA010000070">
    <property type="protein sequence ID" value="GAA3907448.1"/>
    <property type="molecule type" value="Genomic_DNA"/>
</dbReference>
<organism evidence="4 5">
    <name type="scientific">Streptomyces lannensis</name>
    <dbReference type="NCBI Taxonomy" id="766498"/>
    <lineage>
        <taxon>Bacteria</taxon>
        <taxon>Bacillati</taxon>
        <taxon>Actinomycetota</taxon>
        <taxon>Actinomycetes</taxon>
        <taxon>Kitasatosporales</taxon>
        <taxon>Streptomycetaceae</taxon>
        <taxon>Streptomyces</taxon>
    </lineage>
</organism>
<dbReference type="SUPFAM" id="SSF52540">
    <property type="entry name" value="P-loop containing nucleoside triphosphate hydrolases"/>
    <property type="match status" value="1"/>
</dbReference>
<evidence type="ECO:0000256" key="2">
    <source>
        <dbReference type="ARBA" id="ARBA00022840"/>
    </source>
</evidence>
<dbReference type="Gene3D" id="1.10.10.10">
    <property type="entry name" value="Winged helix-like DNA-binding domain superfamily/Winged helix DNA-binding domain"/>
    <property type="match status" value="1"/>
</dbReference>
<dbReference type="Gene3D" id="1.25.40.10">
    <property type="entry name" value="Tetratricopeptide repeat domain"/>
    <property type="match status" value="1"/>
</dbReference>
<gene>
    <name evidence="4" type="ORF">GCM10022207_91180</name>
</gene>
<evidence type="ECO:0000313" key="4">
    <source>
        <dbReference type="EMBL" id="GAA3907448.1"/>
    </source>
</evidence>
<dbReference type="Pfam" id="PF00196">
    <property type="entry name" value="GerE"/>
    <property type="match status" value="1"/>
</dbReference>
<dbReference type="PANTHER" id="PTHR16305">
    <property type="entry name" value="TESTICULAR SOLUBLE ADENYLYL CYCLASE"/>
    <property type="match status" value="1"/>
</dbReference>
<dbReference type="CDD" id="cd06170">
    <property type="entry name" value="LuxR_C_like"/>
    <property type="match status" value="1"/>
</dbReference>
<dbReference type="InterPro" id="IPR011990">
    <property type="entry name" value="TPR-like_helical_dom_sf"/>
</dbReference>
<dbReference type="SUPFAM" id="SSF48452">
    <property type="entry name" value="TPR-like"/>
    <property type="match status" value="1"/>
</dbReference>
<dbReference type="InterPro" id="IPR041664">
    <property type="entry name" value="AAA_16"/>
</dbReference>
<reference evidence="5" key="1">
    <citation type="journal article" date="2019" name="Int. J. Syst. Evol. Microbiol.">
        <title>The Global Catalogue of Microorganisms (GCM) 10K type strain sequencing project: providing services to taxonomists for standard genome sequencing and annotation.</title>
        <authorList>
            <consortium name="The Broad Institute Genomics Platform"/>
            <consortium name="The Broad Institute Genome Sequencing Center for Infectious Disease"/>
            <person name="Wu L."/>
            <person name="Ma J."/>
        </authorList>
    </citation>
    <scope>NUCLEOTIDE SEQUENCE [LARGE SCALE GENOMIC DNA]</scope>
    <source>
        <strain evidence="5">JCM 16578</strain>
    </source>
</reference>
<dbReference type="PRINTS" id="PR00038">
    <property type="entry name" value="HTHLUXR"/>
</dbReference>
<dbReference type="InterPro" id="IPR027417">
    <property type="entry name" value="P-loop_NTPase"/>
</dbReference>
<dbReference type="Proteomes" id="UP001501563">
    <property type="component" value="Unassembled WGS sequence"/>
</dbReference>
<keyword evidence="2" id="KW-0067">ATP-binding</keyword>
<dbReference type="Gene3D" id="3.40.50.300">
    <property type="entry name" value="P-loop containing nucleotide triphosphate hydrolases"/>
    <property type="match status" value="1"/>
</dbReference>
<sequence>MVFGRDAVLEQAWESLVQGDPVLLAGPAGIGKSAIWRELVDRARQEDWLVLTCAPAESESSLALAALADLLRPLARQVADLPGPQRAAAEAALLTANADTAVDERALAAATRSLLDSAAASDRRVVVAVDDAPWLDPASERALRYALRRVPGPAILVSARSDATAGTPLELDRLPGRMRRIEVEPLGVGALHHVLRDRLDVTLSRPLLARITRDSGGNPLLAMELARAVLRLPRLPSPDEDLPFPATMTRVLADTVSALPPAGRDAIRLAALLSVANLRDLQAAGVELSAFDEAEDARLLTLAGSAVHFTHPLYAAAVRADMPAGLRRRLHRRLADVVADPDERARQLALCVVAPDATVAAELAASAERQRRRGAPQIAAALYEQSARLTPSQSTGDQCRRRLAAARCHYDSGDYRAAAKAATLVAEARGGDRKAEALLLRAEVAWSADEPLSVAARTAERALAAAPDASPLAGRIHAYLSLFHDSPQLARRHADDACKLLADTSPEDAELLSGSLLQLFFNEIRGGHAPRLELLNRALALEGERPSWLGGTIPAIWWRSVDEHDKARSRLNDMLDRATAFGDEPGQHELLTHLGETELVAGRYEAAARTIAAARDLGEQLGTGLVGETWLVGLLDAHRGDVERARKVAEAGLRRAEAVDDPWARRIHLALTAFTALSDGRAGDAAEAYRALAAEADATGLVEPLSQRFEPDWIEACAAVGDLETARRVLDRLAERHERLPRPWTTLGLARSRALLAAAQGDDASEAVARLEEMRASVSPHVLPLDRARCLLVAGVVHRRAKRRRAARVALDGAAAEFAAIGAMAFERRARAELARIGGRAPASAELSPTEERVAALAAQGQTNRAIADALFISPKTVEANLARVYQKLGISSRAELGGAMARRGGVNP</sequence>
<dbReference type="SUPFAM" id="SSF46894">
    <property type="entry name" value="C-terminal effector domain of the bipartite response regulators"/>
    <property type="match status" value="1"/>
</dbReference>
<dbReference type="Pfam" id="PF13191">
    <property type="entry name" value="AAA_16"/>
    <property type="match status" value="1"/>
</dbReference>
<evidence type="ECO:0000256" key="1">
    <source>
        <dbReference type="ARBA" id="ARBA00022741"/>
    </source>
</evidence>
<evidence type="ECO:0000313" key="5">
    <source>
        <dbReference type="Proteomes" id="UP001501563"/>
    </source>
</evidence>
<dbReference type="InterPro" id="IPR000792">
    <property type="entry name" value="Tscrpt_reg_LuxR_C"/>
</dbReference>
<keyword evidence="5" id="KW-1185">Reference proteome</keyword>
<keyword evidence="1" id="KW-0547">Nucleotide-binding</keyword>
<dbReference type="InterPro" id="IPR016032">
    <property type="entry name" value="Sig_transdc_resp-reg_C-effctor"/>
</dbReference>
<accession>A0ABP7LWP0</accession>